<dbReference type="PANTHER" id="PTHR37422">
    <property type="entry name" value="TEICHURONIC ACID BIOSYNTHESIS PROTEIN TUAE"/>
    <property type="match status" value="1"/>
</dbReference>
<comment type="caution">
    <text evidence="7">The sequence shown here is derived from an EMBL/GenBank/DDBJ whole genome shotgun (WGS) entry which is preliminary data.</text>
</comment>
<keyword evidence="8" id="KW-1185">Reference proteome</keyword>
<accession>A0A4R3YL52</accession>
<feature type="transmembrane region" description="Helical" evidence="5">
    <location>
        <begin position="55"/>
        <end position="77"/>
    </location>
</feature>
<feature type="transmembrane region" description="Helical" evidence="5">
    <location>
        <begin position="20"/>
        <end position="43"/>
    </location>
</feature>
<feature type="transmembrane region" description="Helical" evidence="5">
    <location>
        <begin position="219"/>
        <end position="241"/>
    </location>
</feature>
<dbReference type="AlphaFoldDB" id="A0A4R3YL52"/>
<evidence type="ECO:0000256" key="2">
    <source>
        <dbReference type="ARBA" id="ARBA00022692"/>
    </source>
</evidence>
<evidence type="ECO:0000313" key="7">
    <source>
        <dbReference type="EMBL" id="TCV92148.1"/>
    </source>
</evidence>
<feature type="transmembrane region" description="Helical" evidence="5">
    <location>
        <begin position="184"/>
        <end position="213"/>
    </location>
</feature>
<comment type="subcellular location">
    <subcellularLocation>
        <location evidence="1">Membrane</location>
        <topology evidence="1">Multi-pass membrane protein</topology>
    </subcellularLocation>
</comment>
<evidence type="ECO:0000259" key="6">
    <source>
        <dbReference type="Pfam" id="PF04932"/>
    </source>
</evidence>
<feature type="transmembrane region" description="Helical" evidence="5">
    <location>
        <begin position="390"/>
        <end position="408"/>
    </location>
</feature>
<protein>
    <submittedName>
        <fullName evidence="7">O-antigen ligase</fullName>
    </submittedName>
</protein>
<dbReference type="OrthoDB" id="8554812at2"/>
<evidence type="ECO:0000256" key="1">
    <source>
        <dbReference type="ARBA" id="ARBA00004141"/>
    </source>
</evidence>
<dbReference type="GO" id="GO:0016020">
    <property type="term" value="C:membrane"/>
    <property type="evidence" value="ECO:0007669"/>
    <property type="project" value="UniProtKB-SubCell"/>
</dbReference>
<sequence>MTLKAALRSPLLPIWLVPALLPFGRSAELGVFLALVGAVLLLVREPRALETHAGARLFLWLFGAYVVAALVSAVDAVAPGRSWSTVAGLLRFAPLGIYTCFAMRRPSKVRALYIATAAVVALWVLDAWVQALTGWGLRGLSNAERLSGLFGADNLKLGPALAACAPFLLWAARERWGWRGLVVAYLLTLGPVLLAGSRAAWLCYGLVGLAFLWRESRTPLRFLVFCAGGFVTLLLAGTLAWQVSPRVHDRIERTLVVAQGSTASLDAALTGRLDIWRTSLRMFADHPINGVGVRSFRYAYPSYTTATDHFVTAEKCSEGEGACHAHQVILEVATETGVIGLACWLAGVVMAWRAWRRVGYAGRERAFPATVALASILFPLNTHMAFYSAWWGLLFWWLLAVWCAALYADVPDAESAHA</sequence>
<proteinExistence type="predicted"/>
<keyword evidence="2 5" id="KW-0812">Transmembrane</keyword>
<dbReference type="PANTHER" id="PTHR37422:SF21">
    <property type="entry name" value="EXOQ-LIKE PROTEIN"/>
    <property type="match status" value="1"/>
</dbReference>
<dbReference type="Proteomes" id="UP000295645">
    <property type="component" value="Unassembled WGS sequence"/>
</dbReference>
<dbReference type="EMBL" id="SMCS01000008">
    <property type="protein sequence ID" value="TCV92148.1"/>
    <property type="molecule type" value="Genomic_DNA"/>
</dbReference>
<feature type="transmembrane region" description="Helical" evidence="5">
    <location>
        <begin position="113"/>
        <end position="135"/>
    </location>
</feature>
<dbReference type="Pfam" id="PF04932">
    <property type="entry name" value="Wzy_C"/>
    <property type="match status" value="1"/>
</dbReference>
<dbReference type="InterPro" id="IPR051533">
    <property type="entry name" value="WaaL-like"/>
</dbReference>
<evidence type="ECO:0000256" key="5">
    <source>
        <dbReference type="SAM" id="Phobius"/>
    </source>
</evidence>
<evidence type="ECO:0000256" key="4">
    <source>
        <dbReference type="ARBA" id="ARBA00023136"/>
    </source>
</evidence>
<gene>
    <name evidence="7" type="ORF">EC912_108142</name>
</gene>
<dbReference type="InterPro" id="IPR007016">
    <property type="entry name" value="O-antigen_ligase-rel_domated"/>
</dbReference>
<evidence type="ECO:0000313" key="8">
    <source>
        <dbReference type="Proteomes" id="UP000295645"/>
    </source>
</evidence>
<name>A0A4R3YL52_9GAMM</name>
<feature type="domain" description="O-antigen ligase-related" evidence="6">
    <location>
        <begin position="184"/>
        <end position="345"/>
    </location>
</feature>
<dbReference type="GO" id="GO:0016874">
    <property type="term" value="F:ligase activity"/>
    <property type="evidence" value="ECO:0007669"/>
    <property type="project" value="UniProtKB-KW"/>
</dbReference>
<feature type="transmembrane region" description="Helical" evidence="5">
    <location>
        <begin position="83"/>
        <end position="101"/>
    </location>
</feature>
<evidence type="ECO:0000256" key="3">
    <source>
        <dbReference type="ARBA" id="ARBA00022989"/>
    </source>
</evidence>
<organism evidence="7 8">
    <name type="scientific">Luteibacter rhizovicinus</name>
    <dbReference type="NCBI Taxonomy" id="242606"/>
    <lineage>
        <taxon>Bacteria</taxon>
        <taxon>Pseudomonadati</taxon>
        <taxon>Pseudomonadota</taxon>
        <taxon>Gammaproteobacteria</taxon>
        <taxon>Lysobacterales</taxon>
        <taxon>Rhodanobacteraceae</taxon>
        <taxon>Luteibacter</taxon>
    </lineage>
</organism>
<reference evidence="7 8" key="1">
    <citation type="submission" date="2019-03" db="EMBL/GenBank/DDBJ databases">
        <title>Above-ground endophytic microbial communities from plants in different locations in the United States.</title>
        <authorList>
            <person name="Frank C."/>
        </authorList>
    </citation>
    <scope>NUCLEOTIDE SEQUENCE [LARGE SCALE GENOMIC DNA]</scope>
    <source>
        <strain evidence="7 8">LP_13_YM</strain>
    </source>
</reference>
<keyword evidence="7" id="KW-0436">Ligase</keyword>
<keyword evidence="4 5" id="KW-0472">Membrane</keyword>
<dbReference type="RefSeq" id="WP_132146454.1">
    <property type="nucleotide sequence ID" value="NZ_SMCS01000008.1"/>
</dbReference>
<keyword evidence="3 5" id="KW-1133">Transmembrane helix</keyword>